<evidence type="ECO:0000256" key="6">
    <source>
        <dbReference type="ARBA" id="ARBA00024936"/>
    </source>
</evidence>
<comment type="function">
    <text evidence="7">Repressor involved in choline regulation of the bet genes.</text>
</comment>
<keyword evidence="3 7" id="KW-0805">Transcription regulation</keyword>
<evidence type="ECO:0000313" key="11">
    <source>
        <dbReference type="Proteomes" id="UP000316688"/>
    </source>
</evidence>
<dbReference type="InterPro" id="IPR036271">
    <property type="entry name" value="Tet_transcr_reg_TetR-rel_C_sf"/>
</dbReference>
<evidence type="ECO:0000256" key="5">
    <source>
        <dbReference type="ARBA" id="ARBA00023163"/>
    </source>
</evidence>
<dbReference type="InterPro" id="IPR017757">
    <property type="entry name" value="Tscrpt_rep_BetI"/>
</dbReference>
<protein>
    <recommendedName>
        <fullName evidence="7">HTH-type transcriptional regulator BetI</fullName>
    </recommendedName>
</protein>
<proteinExistence type="inferred from homology"/>
<dbReference type="InterPro" id="IPR001647">
    <property type="entry name" value="HTH_TetR"/>
</dbReference>
<feature type="domain" description="HTH tetR-type" evidence="9">
    <location>
        <begin position="22"/>
        <end position="82"/>
    </location>
</feature>
<dbReference type="HAMAP" id="MF_00768">
    <property type="entry name" value="HTH_type_BetI"/>
    <property type="match status" value="1"/>
</dbReference>
<evidence type="ECO:0000256" key="7">
    <source>
        <dbReference type="HAMAP-Rule" id="MF_00768"/>
    </source>
</evidence>
<evidence type="ECO:0000256" key="4">
    <source>
        <dbReference type="ARBA" id="ARBA00023125"/>
    </source>
</evidence>
<dbReference type="PANTHER" id="PTHR30055:SF234">
    <property type="entry name" value="HTH-TYPE TRANSCRIPTIONAL REGULATOR BETI"/>
    <property type="match status" value="1"/>
</dbReference>
<dbReference type="InterPro" id="IPR009057">
    <property type="entry name" value="Homeodomain-like_sf"/>
</dbReference>
<organism evidence="10 11">
    <name type="scientific">Spiribacter aquaticus</name>
    <dbReference type="NCBI Taxonomy" id="1935996"/>
    <lineage>
        <taxon>Bacteria</taxon>
        <taxon>Pseudomonadati</taxon>
        <taxon>Pseudomonadota</taxon>
        <taxon>Gammaproteobacteria</taxon>
        <taxon>Chromatiales</taxon>
        <taxon>Ectothiorhodospiraceae</taxon>
        <taxon>Spiribacter</taxon>
    </lineage>
</organism>
<keyword evidence="4 7" id="KW-0238">DNA-binding</keyword>
<dbReference type="InterPro" id="IPR050109">
    <property type="entry name" value="HTH-type_TetR-like_transc_reg"/>
</dbReference>
<keyword evidence="11" id="KW-1185">Reference proteome</keyword>
<comment type="function">
    <text evidence="6">Repressor involved in the biosynthesis of the osmoprotectant glycine betaine. It represses transcription of the choline transporter BetT and the genes of BetAB involved in the synthesis of glycine betaine.</text>
</comment>
<evidence type="ECO:0000256" key="8">
    <source>
        <dbReference type="PROSITE-ProRule" id="PRU00335"/>
    </source>
</evidence>
<keyword evidence="2 7" id="KW-0678">Repressor</keyword>
<evidence type="ECO:0000256" key="3">
    <source>
        <dbReference type="ARBA" id="ARBA00023015"/>
    </source>
</evidence>
<keyword evidence="5 7" id="KW-0804">Transcription</keyword>
<dbReference type="PANTHER" id="PTHR30055">
    <property type="entry name" value="HTH-TYPE TRANSCRIPTIONAL REGULATOR RUTR"/>
    <property type="match status" value="1"/>
</dbReference>
<dbReference type="GO" id="GO:0000976">
    <property type="term" value="F:transcription cis-regulatory region binding"/>
    <property type="evidence" value="ECO:0007669"/>
    <property type="project" value="TreeGrafter"/>
</dbReference>
<comment type="pathway">
    <text evidence="1 7">Amine and polyamine biosynthesis; betaine biosynthesis via choline pathway [regulation].</text>
</comment>
<accession>A0A557RM47</accession>
<dbReference type="Pfam" id="PF00440">
    <property type="entry name" value="TetR_N"/>
    <property type="match status" value="1"/>
</dbReference>
<dbReference type="SUPFAM" id="SSF46689">
    <property type="entry name" value="Homeodomain-like"/>
    <property type="match status" value="1"/>
</dbReference>
<dbReference type="SUPFAM" id="SSF48498">
    <property type="entry name" value="Tetracyclin repressor-like, C-terminal domain"/>
    <property type="match status" value="1"/>
</dbReference>
<name>A0A557RM47_9GAMM</name>
<dbReference type="NCBIfam" id="NF001978">
    <property type="entry name" value="PRK00767.1"/>
    <property type="match status" value="1"/>
</dbReference>
<sequence>MTIRLAGIRSGGVGMARKGMETVRRRQLIQATLQVIHDQGLQATTLGRVGQQAGISPGLVAHYFGDKRHLLASTYLSLVRSLEQEYRAARAGTAAGLPRVRAIIDANFAASQSDAVTVSCWLSFWAQVNHVPSIARIQRVVTRRLESNLTHALAAFLPRVEAVRLAEGLGVMIDGLWLRASLRTGGLDVAAARALAHRYLDSELHALTGGPHVQTA</sequence>
<dbReference type="NCBIfam" id="TIGR03384">
    <property type="entry name" value="betaine_BetI"/>
    <property type="match status" value="1"/>
</dbReference>
<dbReference type="EMBL" id="VMKP01000001">
    <property type="protein sequence ID" value="TVO66192.1"/>
    <property type="molecule type" value="Genomic_DNA"/>
</dbReference>
<dbReference type="Proteomes" id="UP000316688">
    <property type="component" value="Unassembled WGS sequence"/>
</dbReference>
<dbReference type="InterPro" id="IPR039538">
    <property type="entry name" value="BetI_C"/>
</dbReference>
<dbReference type="PROSITE" id="PS50977">
    <property type="entry name" value="HTH_TETR_2"/>
    <property type="match status" value="1"/>
</dbReference>
<dbReference type="AlphaFoldDB" id="A0A557RM47"/>
<dbReference type="GO" id="GO:0045892">
    <property type="term" value="P:negative regulation of DNA-templated transcription"/>
    <property type="evidence" value="ECO:0007669"/>
    <property type="project" value="UniProtKB-UniRule"/>
</dbReference>
<evidence type="ECO:0000259" key="9">
    <source>
        <dbReference type="PROSITE" id="PS50977"/>
    </source>
</evidence>
<comment type="caution">
    <text evidence="10">The sequence shown here is derived from an EMBL/GenBank/DDBJ whole genome shotgun (WGS) entry which is preliminary data.</text>
</comment>
<evidence type="ECO:0000256" key="1">
    <source>
        <dbReference type="ARBA" id="ARBA00004719"/>
    </source>
</evidence>
<dbReference type="GO" id="GO:0019285">
    <property type="term" value="P:glycine betaine biosynthetic process from choline"/>
    <property type="evidence" value="ECO:0007669"/>
    <property type="project" value="UniProtKB-UniRule"/>
</dbReference>
<evidence type="ECO:0000313" key="10">
    <source>
        <dbReference type="EMBL" id="TVO66192.1"/>
    </source>
</evidence>
<dbReference type="GO" id="GO:0003700">
    <property type="term" value="F:DNA-binding transcription factor activity"/>
    <property type="evidence" value="ECO:0007669"/>
    <property type="project" value="UniProtKB-UniRule"/>
</dbReference>
<reference evidence="10 11" key="1">
    <citation type="submission" date="2019-07" db="EMBL/GenBank/DDBJ databases">
        <title>Reclasification of Spiribacter aquaticus.</title>
        <authorList>
            <person name="Leon M.J."/>
            <person name="Sanchez-Porro C."/>
            <person name="Ventosa A."/>
        </authorList>
    </citation>
    <scope>NUCLEOTIDE SEQUENCE [LARGE SCALE GENOMIC DNA]</scope>
    <source>
        <strain evidence="10 11">SP30</strain>
    </source>
</reference>
<evidence type="ECO:0000256" key="2">
    <source>
        <dbReference type="ARBA" id="ARBA00022491"/>
    </source>
</evidence>
<dbReference type="UniPathway" id="UPA00529"/>
<dbReference type="Pfam" id="PF13977">
    <property type="entry name" value="TetR_C_6"/>
    <property type="match status" value="1"/>
</dbReference>
<feature type="DNA-binding region" description="H-T-H motif" evidence="7 8">
    <location>
        <begin position="45"/>
        <end position="64"/>
    </location>
</feature>
<gene>
    <name evidence="7 10" type="primary">betI</name>
    <name evidence="10" type="ORF">FPL11_00360</name>
</gene>
<dbReference type="Gene3D" id="1.10.357.10">
    <property type="entry name" value="Tetracycline Repressor, domain 2"/>
    <property type="match status" value="1"/>
</dbReference>